<reference evidence="2" key="2">
    <citation type="journal article" date="2018" name="BMC Genomics">
        <title>A manually annotated Actinidia chinensis var. chinensis (kiwifruit) genome highlights the challenges associated with draft genomes and gene prediction in plants.</title>
        <authorList>
            <person name="Pilkington S.M."/>
            <person name="Crowhurst R."/>
            <person name="Hilario E."/>
            <person name="Nardozza S."/>
            <person name="Fraser L."/>
            <person name="Peng Y."/>
            <person name="Gunaseelan K."/>
            <person name="Simpson R."/>
            <person name="Tahir J."/>
            <person name="Deroles S.C."/>
            <person name="Templeton K."/>
            <person name="Luo Z."/>
            <person name="Davy M."/>
            <person name="Cheng C."/>
            <person name="McNeilage M."/>
            <person name="Scaglione D."/>
            <person name="Liu Y."/>
            <person name="Zhang Q."/>
            <person name="Datson P."/>
            <person name="De Silva N."/>
            <person name="Gardiner S.E."/>
            <person name="Bassett H."/>
            <person name="Chagne D."/>
            <person name="McCallum J."/>
            <person name="Dzierzon H."/>
            <person name="Deng C."/>
            <person name="Wang Y.Y."/>
            <person name="Barron L."/>
            <person name="Manako K."/>
            <person name="Bowen J."/>
            <person name="Foster T.M."/>
            <person name="Erridge Z.A."/>
            <person name="Tiffin H."/>
            <person name="Waite C.N."/>
            <person name="Davies K.M."/>
            <person name="Grierson E.P."/>
            <person name="Laing W.A."/>
            <person name="Kirk R."/>
            <person name="Chen X."/>
            <person name="Wood M."/>
            <person name="Montefiori M."/>
            <person name="Brummell D.A."/>
            <person name="Schwinn K.E."/>
            <person name="Catanach A."/>
            <person name="Fullerton C."/>
            <person name="Li D."/>
            <person name="Meiyalaghan S."/>
            <person name="Nieuwenhuizen N."/>
            <person name="Read N."/>
            <person name="Prakash R."/>
            <person name="Hunter D."/>
            <person name="Zhang H."/>
            <person name="McKenzie M."/>
            <person name="Knabel M."/>
            <person name="Harris A."/>
            <person name="Allan A.C."/>
            <person name="Gleave A."/>
            <person name="Chen A."/>
            <person name="Janssen B.J."/>
            <person name="Plunkett B."/>
            <person name="Ampomah-Dwamena C."/>
            <person name="Voogd C."/>
            <person name="Leif D."/>
            <person name="Lafferty D."/>
            <person name="Souleyre E.J.F."/>
            <person name="Varkonyi-Gasic E."/>
            <person name="Gambi F."/>
            <person name="Hanley J."/>
            <person name="Yao J.L."/>
            <person name="Cheung J."/>
            <person name="David K.M."/>
            <person name="Warren B."/>
            <person name="Marsh K."/>
            <person name="Snowden K.C."/>
            <person name="Lin-Wang K."/>
            <person name="Brian L."/>
            <person name="Martinez-Sanchez M."/>
            <person name="Wang M."/>
            <person name="Ileperuma N."/>
            <person name="Macnee N."/>
            <person name="Campin R."/>
            <person name="McAtee P."/>
            <person name="Drummond R.S.M."/>
            <person name="Espley R.V."/>
            <person name="Ireland H.S."/>
            <person name="Wu R."/>
            <person name="Atkinson R.G."/>
            <person name="Karunairetnam S."/>
            <person name="Bulley S."/>
            <person name="Chunkath S."/>
            <person name="Hanley Z."/>
            <person name="Storey R."/>
            <person name="Thrimawithana A.H."/>
            <person name="Thomson S."/>
            <person name="David C."/>
            <person name="Testolin R."/>
            <person name="Huang H."/>
            <person name="Hellens R.P."/>
            <person name="Schaffer R.J."/>
        </authorList>
    </citation>
    <scope>NUCLEOTIDE SEQUENCE [LARGE SCALE GENOMIC DNA]</scope>
    <source>
        <strain evidence="2">cv. Red5</strain>
    </source>
</reference>
<dbReference type="InterPro" id="IPR036322">
    <property type="entry name" value="WD40_repeat_dom_sf"/>
</dbReference>
<dbReference type="Gramene" id="PSS24186">
    <property type="protein sequence ID" value="PSS24186"/>
    <property type="gene ID" value="CEY00_Acc09066"/>
</dbReference>
<dbReference type="EMBL" id="NKQK01000008">
    <property type="protein sequence ID" value="PSS24186.1"/>
    <property type="molecule type" value="Genomic_DNA"/>
</dbReference>
<evidence type="ECO:0000313" key="1">
    <source>
        <dbReference type="EMBL" id="PSS24186.1"/>
    </source>
</evidence>
<dbReference type="STRING" id="1590841.A0A2R6R9H0"/>
<protein>
    <submittedName>
        <fullName evidence="1">Topless-related protein</fullName>
    </submittedName>
</protein>
<dbReference type="InterPro" id="IPR027728">
    <property type="entry name" value="Topless_fam"/>
</dbReference>
<dbReference type="InParanoid" id="A0A2R6R9H0"/>
<dbReference type="Proteomes" id="UP000241394">
    <property type="component" value="Chromosome LG8"/>
</dbReference>
<reference evidence="1 2" key="1">
    <citation type="submission" date="2017-07" db="EMBL/GenBank/DDBJ databases">
        <title>An improved, manually edited Actinidia chinensis var. chinensis (kiwifruit) genome highlights the challenges associated with draft genomes and gene prediction in plants.</title>
        <authorList>
            <person name="Pilkington S."/>
            <person name="Crowhurst R."/>
            <person name="Hilario E."/>
            <person name="Nardozza S."/>
            <person name="Fraser L."/>
            <person name="Peng Y."/>
            <person name="Gunaseelan K."/>
            <person name="Simpson R."/>
            <person name="Tahir J."/>
            <person name="Deroles S."/>
            <person name="Templeton K."/>
            <person name="Luo Z."/>
            <person name="Davy M."/>
            <person name="Cheng C."/>
            <person name="Mcneilage M."/>
            <person name="Scaglione D."/>
            <person name="Liu Y."/>
            <person name="Zhang Q."/>
            <person name="Datson P."/>
            <person name="De Silva N."/>
            <person name="Gardiner S."/>
            <person name="Bassett H."/>
            <person name="Chagne D."/>
            <person name="Mccallum J."/>
            <person name="Dzierzon H."/>
            <person name="Deng C."/>
            <person name="Wang Y.-Y."/>
            <person name="Barron N."/>
            <person name="Manako K."/>
            <person name="Bowen J."/>
            <person name="Foster T."/>
            <person name="Erridge Z."/>
            <person name="Tiffin H."/>
            <person name="Waite C."/>
            <person name="Davies K."/>
            <person name="Grierson E."/>
            <person name="Laing W."/>
            <person name="Kirk R."/>
            <person name="Chen X."/>
            <person name="Wood M."/>
            <person name="Montefiori M."/>
            <person name="Brummell D."/>
            <person name="Schwinn K."/>
            <person name="Catanach A."/>
            <person name="Fullerton C."/>
            <person name="Li D."/>
            <person name="Meiyalaghan S."/>
            <person name="Nieuwenhuizen N."/>
            <person name="Read N."/>
            <person name="Prakash R."/>
            <person name="Hunter D."/>
            <person name="Zhang H."/>
            <person name="Mckenzie M."/>
            <person name="Knabel M."/>
            <person name="Harris A."/>
            <person name="Allan A."/>
            <person name="Chen A."/>
            <person name="Janssen B."/>
            <person name="Plunkett B."/>
            <person name="Dwamena C."/>
            <person name="Voogd C."/>
            <person name="Leif D."/>
            <person name="Lafferty D."/>
            <person name="Souleyre E."/>
            <person name="Varkonyi-Gasic E."/>
            <person name="Gambi F."/>
            <person name="Hanley J."/>
            <person name="Yao J.-L."/>
            <person name="Cheung J."/>
            <person name="David K."/>
            <person name="Warren B."/>
            <person name="Marsh K."/>
            <person name="Snowden K."/>
            <person name="Lin-Wang K."/>
            <person name="Brian L."/>
            <person name="Martinez-Sanchez M."/>
            <person name="Wang M."/>
            <person name="Ileperuma N."/>
            <person name="Macnee N."/>
            <person name="Campin R."/>
            <person name="Mcatee P."/>
            <person name="Drummond R."/>
            <person name="Espley R."/>
            <person name="Ireland H."/>
            <person name="Wu R."/>
            <person name="Atkinson R."/>
            <person name="Karunairetnam S."/>
            <person name="Bulley S."/>
            <person name="Chunkath S."/>
            <person name="Hanley Z."/>
            <person name="Storey R."/>
            <person name="Thrimawithana A."/>
            <person name="Thomson S."/>
            <person name="David C."/>
            <person name="Testolin R."/>
        </authorList>
    </citation>
    <scope>NUCLEOTIDE SEQUENCE [LARGE SCALE GENOMIC DNA]</scope>
    <source>
        <strain evidence="2">cv. Red5</strain>
        <tissue evidence="1">Young leaf</tissue>
    </source>
</reference>
<dbReference type="PANTHER" id="PTHR44083">
    <property type="entry name" value="TOPLESS-RELATED PROTEIN 1-RELATED"/>
    <property type="match status" value="1"/>
</dbReference>
<organism evidence="1 2">
    <name type="scientific">Actinidia chinensis var. chinensis</name>
    <name type="common">Chinese soft-hair kiwi</name>
    <dbReference type="NCBI Taxonomy" id="1590841"/>
    <lineage>
        <taxon>Eukaryota</taxon>
        <taxon>Viridiplantae</taxon>
        <taxon>Streptophyta</taxon>
        <taxon>Embryophyta</taxon>
        <taxon>Tracheophyta</taxon>
        <taxon>Spermatophyta</taxon>
        <taxon>Magnoliopsida</taxon>
        <taxon>eudicotyledons</taxon>
        <taxon>Gunneridae</taxon>
        <taxon>Pentapetalae</taxon>
        <taxon>asterids</taxon>
        <taxon>Ericales</taxon>
        <taxon>Actinidiaceae</taxon>
        <taxon>Actinidia</taxon>
    </lineage>
</organism>
<gene>
    <name evidence="1" type="ORF">CEY00_Acc09066</name>
</gene>
<comment type="caution">
    <text evidence="1">The sequence shown here is derived from an EMBL/GenBank/DDBJ whole genome shotgun (WGS) entry which is preliminary data.</text>
</comment>
<dbReference type="AlphaFoldDB" id="A0A2R6R9H0"/>
<sequence length="344" mass="38099">MISDSFASNVVVASMLKRPRTPPTNNLAMDYQTADSEHVLKRSRPYGLSDDANNLPVNILPVTYPVQGPSHSLQSSDDLPKTVVANLNQGSAVKSMDFHPVQQTLLLVGTNIGDIAVWDVGSRERQVFRNFKVWDIGRCTMTLQASLVSEYTASVNRVMWSPDGTLFGVAYSKHIVHTMVVLIYGTTWRLMLLLVMSAILLSLIQTNNYASSLLDKAIWVWDAVTGSKQYTCEGGSWEEKMFSISNSSFQLVLMGRLRLGLMIMRVQELIMTHQDIPAQLWLTVLMGQGCSHVGLLKKENHTSLTGMKVKGLSSGCIMVLGSGLSVLCNLIQQKVDFWLLVMSL</sequence>
<keyword evidence="2" id="KW-1185">Reference proteome</keyword>
<dbReference type="SUPFAM" id="SSF50978">
    <property type="entry name" value="WD40 repeat-like"/>
    <property type="match status" value="1"/>
</dbReference>
<name>A0A2R6R9H0_ACTCC</name>
<dbReference type="PANTHER" id="PTHR44083:SF48">
    <property type="entry name" value="TOPLESS-RELATED PROTEIN 4"/>
    <property type="match status" value="1"/>
</dbReference>
<dbReference type="Gene3D" id="2.130.10.10">
    <property type="entry name" value="YVTN repeat-like/Quinoprotein amine dehydrogenase"/>
    <property type="match status" value="1"/>
</dbReference>
<proteinExistence type="predicted"/>
<accession>A0A2R6R9H0</accession>
<dbReference type="OrthoDB" id="1937601at2759"/>
<evidence type="ECO:0000313" key="2">
    <source>
        <dbReference type="Proteomes" id="UP000241394"/>
    </source>
</evidence>
<dbReference type="InterPro" id="IPR015943">
    <property type="entry name" value="WD40/YVTN_repeat-like_dom_sf"/>
</dbReference>
<dbReference type="GO" id="GO:0006355">
    <property type="term" value="P:regulation of DNA-templated transcription"/>
    <property type="evidence" value="ECO:0007669"/>
    <property type="project" value="InterPro"/>
</dbReference>